<sequence>MADPEHDFGIVYDDQGQIQILQSPFFDDDPEVDHTVNDSSIASWRTLSWPSKINLEPLNGALPWIRSKGLETKAVNLCGVCRVHISIEVQGSW</sequence>
<protein>
    <submittedName>
        <fullName evidence="1">Uncharacterized protein</fullName>
    </submittedName>
</protein>
<evidence type="ECO:0000313" key="1">
    <source>
        <dbReference type="EMBL" id="KAL0906803.1"/>
    </source>
</evidence>
<gene>
    <name evidence="1" type="ORF">M5K25_025325</name>
</gene>
<dbReference type="AlphaFoldDB" id="A0ABD0U3T7"/>
<comment type="caution">
    <text evidence="1">The sequence shown here is derived from an EMBL/GenBank/DDBJ whole genome shotgun (WGS) entry which is preliminary data.</text>
</comment>
<name>A0ABD0U3T7_DENTH</name>
<evidence type="ECO:0000313" key="2">
    <source>
        <dbReference type="Proteomes" id="UP001552299"/>
    </source>
</evidence>
<reference evidence="1 2" key="1">
    <citation type="journal article" date="2024" name="Plant Biotechnol. J.">
        <title>Dendrobium thyrsiflorum genome and its molecular insights into genes involved in important horticultural traits.</title>
        <authorList>
            <person name="Chen B."/>
            <person name="Wang J.Y."/>
            <person name="Zheng P.J."/>
            <person name="Li K.L."/>
            <person name="Liang Y.M."/>
            <person name="Chen X.F."/>
            <person name="Zhang C."/>
            <person name="Zhao X."/>
            <person name="He X."/>
            <person name="Zhang G.Q."/>
            <person name="Liu Z.J."/>
            <person name="Xu Q."/>
        </authorList>
    </citation>
    <scope>NUCLEOTIDE SEQUENCE [LARGE SCALE GENOMIC DNA]</scope>
    <source>
        <strain evidence="1">GZMU011</strain>
    </source>
</reference>
<accession>A0ABD0U3T7</accession>
<dbReference type="Proteomes" id="UP001552299">
    <property type="component" value="Unassembled WGS sequence"/>
</dbReference>
<proteinExistence type="predicted"/>
<keyword evidence="2" id="KW-1185">Reference proteome</keyword>
<dbReference type="EMBL" id="JANQDX010000018">
    <property type="protein sequence ID" value="KAL0906803.1"/>
    <property type="molecule type" value="Genomic_DNA"/>
</dbReference>
<organism evidence="1 2">
    <name type="scientific">Dendrobium thyrsiflorum</name>
    <name type="common">Pinecone-like raceme dendrobium</name>
    <name type="synonym">Orchid</name>
    <dbReference type="NCBI Taxonomy" id="117978"/>
    <lineage>
        <taxon>Eukaryota</taxon>
        <taxon>Viridiplantae</taxon>
        <taxon>Streptophyta</taxon>
        <taxon>Embryophyta</taxon>
        <taxon>Tracheophyta</taxon>
        <taxon>Spermatophyta</taxon>
        <taxon>Magnoliopsida</taxon>
        <taxon>Liliopsida</taxon>
        <taxon>Asparagales</taxon>
        <taxon>Orchidaceae</taxon>
        <taxon>Epidendroideae</taxon>
        <taxon>Malaxideae</taxon>
        <taxon>Dendrobiinae</taxon>
        <taxon>Dendrobium</taxon>
    </lineage>
</organism>